<dbReference type="PANTHER" id="PTHR47331">
    <property type="entry name" value="PHD-TYPE DOMAIN-CONTAINING PROTEIN"/>
    <property type="match status" value="1"/>
</dbReference>
<dbReference type="Proteomes" id="UP000078492">
    <property type="component" value="Unassembled WGS sequence"/>
</dbReference>
<dbReference type="Pfam" id="PF13650">
    <property type="entry name" value="Asp_protease_2"/>
    <property type="match status" value="1"/>
</dbReference>
<accession>A0A151JF33</accession>
<reference evidence="1 2" key="1">
    <citation type="submission" date="2015-09" db="EMBL/GenBank/DDBJ databases">
        <title>Trachymyrmex cornetzi WGS genome.</title>
        <authorList>
            <person name="Nygaard S."/>
            <person name="Hu H."/>
            <person name="Boomsma J."/>
            <person name="Zhang G."/>
        </authorList>
    </citation>
    <scope>NUCLEOTIDE SEQUENCE [LARGE SCALE GENOMIC DNA]</scope>
    <source>
        <strain evidence="1">Tcor2-1</strain>
        <tissue evidence="1">Whole body</tissue>
    </source>
</reference>
<dbReference type="OrthoDB" id="5920040at2759"/>
<gene>
    <name evidence="1" type="ORF">ALC57_04017</name>
</gene>
<dbReference type="CDD" id="cd00303">
    <property type="entry name" value="retropepsin_like"/>
    <property type="match status" value="1"/>
</dbReference>
<dbReference type="EMBL" id="KQ979016">
    <property type="protein sequence ID" value="KYN24380.1"/>
    <property type="molecule type" value="Genomic_DNA"/>
</dbReference>
<evidence type="ECO:0000313" key="1">
    <source>
        <dbReference type="EMBL" id="KYN24380.1"/>
    </source>
</evidence>
<name>A0A151JF33_9HYME</name>
<dbReference type="Gene3D" id="2.40.70.10">
    <property type="entry name" value="Acid Proteases"/>
    <property type="match status" value="1"/>
</dbReference>
<dbReference type="PANTHER" id="PTHR47331:SF5">
    <property type="entry name" value="RIBONUCLEASE H"/>
    <property type="match status" value="1"/>
</dbReference>
<dbReference type="InterPro" id="IPR021109">
    <property type="entry name" value="Peptidase_aspartic_dom_sf"/>
</dbReference>
<dbReference type="KEGG" id="tcz:108758197"/>
<dbReference type="STRING" id="471704.A0A151JF33"/>
<protein>
    <submittedName>
        <fullName evidence="1">Uncharacterized protein</fullName>
    </submittedName>
</protein>
<sequence>MAQLEVRKAKLEHYWSEYNGVQARLEANDEAEADDRAVFEEAFYALSAKFREYLSPPPTPMASTSSLPSTFRDSDHGARVRLPKLNLPTFSGKYDEWFPFFDTFNSVIHSNTSLSNAQRFQYLRASLTGDASAVISSLEISDANYDVAWSILRDRYDNKRVIVQNHVKAIIDLPSMSRENSVDLRKISDGAAKHLHTLQALKRPTTHWDDLLILILTSKLDPITLREWEVSLTGNELPSLKQLLDFVAHRCQVLEATAKLSGTALTKRAESKSQPNAKRSSSCAATVKSKCHFCQGDHAIYYCKNFVALPVSQRAAEIRSRKLCANCLRSTSHASNKCTSGQCKVCHLKHNTLLHASAAAESPASDPVKETTSKVANSTSVLATHSGGGLGDESVMLSTAVVHTYNSEGSSRLCRVLLDCGSQANFVSKRLVESLGLPTRPLDVTISGVNGTVAISNRIVQVKLQLRFSSYNAVIDCIVADRVTDKIPAFSLRRDKFEFPRNIRLADPQFHVSSDIDLLIGAEIFWSLLCVGQVQSSDRHPTLQKTRLDWILAGRLGVYTPVSPRIHSCHAAISNSELHEQVNRAWEMDNVFAQGNNYTMEESACERHFLDNVSQDPSGKYTVRLPVKGQVLSSLGDSREVALKRLKGIEKRFKRSLVLKMQYTAFIDEYLSLGHMRQLDSPAAEEIICYYLPHHCVFKTSGQESKIRVVFDASCRSSSGISLNDALLVGPVVQRDL</sequence>
<proteinExistence type="predicted"/>
<keyword evidence="2" id="KW-1185">Reference proteome</keyword>
<organism evidence="1 2">
    <name type="scientific">Trachymyrmex cornetzi</name>
    <dbReference type="NCBI Taxonomy" id="471704"/>
    <lineage>
        <taxon>Eukaryota</taxon>
        <taxon>Metazoa</taxon>
        <taxon>Ecdysozoa</taxon>
        <taxon>Arthropoda</taxon>
        <taxon>Hexapoda</taxon>
        <taxon>Insecta</taxon>
        <taxon>Pterygota</taxon>
        <taxon>Neoptera</taxon>
        <taxon>Endopterygota</taxon>
        <taxon>Hymenoptera</taxon>
        <taxon>Apocrita</taxon>
        <taxon>Aculeata</taxon>
        <taxon>Formicoidea</taxon>
        <taxon>Formicidae</taxon>
        <taxon>Myrmicinae</taxon>
        <taxon>Trachymyrmex</taxon>
    </lineage>
</organism>
<dbReference type="Pfam" id="PF03564">
    <property type="entry name" value="DUF1759"/>
    <property type="match status" value="1"/>
</dbReference>
<evidence type="ECO:0000313" key="2">
    <source>
        <dbReference type="Proteomes" id="UP000078492"/>
    </source>
</evidence>
<dbReference type="AlphaFoldDB" id="A0A151JF33"/>
<dbReference type="InterPro" id="IPR005312">
    <property type="entry name" value="DUF1759"/>
</dbReference>